<dbReference type="Pfam" id="PF00005">
    <property type="entry name" value="ABC_tran"/>
    <property type="match status" value="1"/>
</dbReference>
<keyword evidence="2 8" id="KW-0812">Transmembrane</keyword>
<dbReference type="InterPro" id="IPR011918">
    <property type="entry name" value="ABC_MsbA_ATP-bd"/>
</dbReference>
<dbReference type="PROSITE" id="PS50929">
    <property type="entry name" value="ABC_TM1F"/>
    <property type="match status" value="1"/>
</dbReference>
<reference evidence="11 12" key="1">
    <citation type="submission" date="2018-07" db="EMBL/GenBank/DDBJ databases">
        <title>Venubactetium sediminum gen. nov., sp. nov., isolated from a marine solar saltern.</title>
        <authorList>
            <person name="Wang S."/>
        </authorList>
    </citation>
    <scope>NUCLEOTIDE SEQUENCE [LARGE SCALE GENOMIC DNA]</scope>
    <source>
        <strain evidence="11 12">WD2A32</strain>
    </source>
</reference>
<dbReference type="PROSITE" id="PS00211">
    <property type="entry name" value="ABC_TRANSPORTER_1"/>
    <property type="match status" value="1"/>
</dbReference>
<evidence type="ECO:0000256" key="4">
    <source>
        <dbReference type="ARBA" id="ARBA00022840"/>
    </source>
</evidence>
<dbReference type="SMART" id="SM00382">
    <property type="entry name" value="AAA"/>
    <property type="match status" value="1"/>
</dbReference>
<proteinExistence type="predicted"/>
<dbReference type="Proteomes" id="UP000253941">
    <property type="component" value="Unassembled WGS sequence"/>
</dbReference>
<evidence type="ECO:0000313" key="12">
    <source>
        <dbReference type="Proteomes" id="UP000253941"/>
    </source>
</evidence>
<evidence type="ECO:0000256" key="1">
    <source>
        <dbReference type="ARBA" id="ARBA00004651"/>
    </source>
</evidence>
<dbReference type="FunFam" id="3.40.50.300:FF:000218">
    <property type="entry name" value="Multidrug ABC transporter ATP-binding protein"/>
    <property type="match status" value="1"/>
</dbReference>
<dbReference type="GO" id="GO:0015421">
    <property type="term" value="F:ABC-type oligopeptide transporter activity"/>
    <property type="evidence" value="ECO:0007669"/>
    <property type="project" value="TreeGrafter"/>
</dbReference>
<dbReference type="SUPFAM" id="SSF52540">
    <property type="entry name" value="P-loop containing nucleoside triphosphate hydrolases"/>
    <property type="match status" value="1"/>
</dbReference>
<dbReference type="NCBIfam" id="TIGR02204">
    <property type="entry name" value="MsbA_rel"/>
    <property type="match status" value="1"/>
</dbReference>
<evidence type="ECO:0000256" key="7">
    <source>
        <dbReference type="ARBA" id="ARBA00024725"/>
    </source>
</evidence>
<evidence type="ECO:0000256" key="2">
    <source>
        <dbReference type="ARBA" id="ARBA00022692"/>
    </source>
</evidence>
<dbReference type="InterPro" id="IPR039421">
    <property type="entry name" value="Type_1_exporter"/>
</dbReference>
<accession>A0A369T9M6</accession>
<evidence type="ECO:0000313" key="11">
    <source>
        <dbReference type="EMBL" id="RDD61988.1"/>
    </source>
</evidence>
<dbReference type="GO" id="GO:0005886">
    <property type="term" value="C:plasma membrane"/>
    <property type="evidence" value="ECO:0007669"/>
    <property type="project" value="UniProtKB-SubCell"/>
</dbReference>
<feature type="transmembrane region" description="Helical" evidence="8">
    <location>
        <begin position="292"/>
        <end position="312"/>
    </location>
</feature>
<feature type="domain" description="ABC transporter" evidence="9">
    <location>
        <begin position="356"/>
        <end position="592"/>
    </location>
</feature>
<dbReference type="InterPro" id="IPR011527">
    <property type="entry name" value="ABC1_TM_dom"/>
</dbReference>
<evidence type="ECO:0000259" key="10">
    <source>
        <dbReference type="PROSITE" id="PS50929"/>
    </source>
</evidence>
<evidence type="ECO:0000256" key="6">
    <source>
        <dbReference type="ARBA" id="ARBA00023136"/>
    </source>
</evidence>
<dbReference type="GO" id="GO:0090374">
    <property type="term" value="P:oligopeptide export from mitochondrion"/>
    <property type="evidence" value="ECO:0007669"/>
    <property type="project" value="TreeGrafter"/>
</dbReference>
<dbReference type="InterPro" id="IPR036640">
    <property type="entry name" value="ABC1_TM_sf"/>
</dbReference>
<feature type="transmembrane region" description="Helical" evidence="8">
    <location>
        <begin position="79"/>
        <end position="99"/>
    </location>
</feature>
<dbReference type="GO" id="GO:0016887">
    <property type="term" value="F:ATP hydrolysis activity"/>
    <property type="evidence" value="ECO:0007669"/>
    <property type="project" value="InterPro"/>
</dbReference>
<dbReference type="InterPro" id="IPR017871">
    <property type="entry name" value="ABC_transporter-like_CS"/>
</dbReference>
<keyword evidence="6 8" id="KW-0472">Membrane</keyword>
<feature type="domain" description="ABC transmembrane type-1" evidence="10">
    <location>
        <begin position="39"/>
        <end position="321"/>
    </location>
</feature>
<keyword evidence="4 11" id="KW-0067">ATP-binding</keyword>
<comment type="subcellular location">
    <subcellularLocation>
        <location evidence="1">Cell membrane</location>
        <topology evidence="1">Multi-pass membrane protein</topology>
    </subcellularLocation>
</comment>
<dbReference type="SUPFAM" id="SSF90123">
    <property type="entry name" value="ABC transporter transmembrane region"/>
    <property type="match status" value="1"/>
</dbReference>
<evidence type="ECO:0000256" key="8">
    <source>
        <dbReference type="SAM" id="Phobius"/>
    </source>
</evidence>
<dbReference type="GO" id="GO:0005524">
    <property type="term" value="F:ATP binding"/>
    <property type="evidence" value="ECO:0007669"/>
    <property type="project" value="UniProtKB-KW"/>
</dbReference>
<keyword evidence="3" id="KW-0547">Nucleotide-binding</keyword>
<evidence type="ECO:0000256" key="3">
    <source>
        <dbReference type="ARBA" id="ARBA00022741"/>
    </source>
</evidence>
<protein>
    <submittedName>
        <fullName evidence="11">ATP-binding cassette domain-containing protein</fullName>
    </submittedName>
</protein>
<evidence type="ECO:0000256" key="5">
    <source>
        <dbReference type="ARBA" id="ARBA00022989"/>
    </source>
</evidence>
<feature type="transmembrane region" description="Helical" evidence="8">
    <location>
        <begin position="38"/>
        <end position="59"/>
    </location>
</feature>
<evidence type="ECO:0000259" key="9">
    <source>
        <dbReference type="PROSITE" id="PS50893"/>
    </source>
</evidence>
<dbReference type="AlphaFoldDB" id="A0A369T9M6"/>
<feature type="transmembrane region" description="Helical" evidence="8">
    <location>
        <begin position="178"/>
        <end position="197"/>
    </location>
</feature>
<feature type="transmembrane region" description="Helical" evidence="8">
    <location>
        <begin position="145"/>
        <end position="172"/>
    </location>
</feature>
<name>A0A369T9M6_9PROT</name>
<gene>
    <name evidence="11" type="ORF">DRB17_10220</name>
</gene>
<dbReference type="Gene3D" id="1.20.1560.10">
    <property type="entry name" value="ABC transporter type 1, transmembrane domain"/>
    <property type="match status" value="1"/>
</dbReference>
<dbReference type="Gene3D" id="3.40.50.300">
    <property type="entry name" value="P-loop containing nucleotide triphosphate hydrolases"/>
    <property type="match status" value="1"/>
</dbReference>
<dbReference type="Pfam" id="PF00664">
    <property type="entry name" value="ABC_membrane"/>
    <property type="match status" value="1"/>
</dbReference>
<organism evidence="11 12">
    <name type="scientific">Ferruginivarius sediminum</name>
    <dbReference type="NCBI Taxonomy" id="2661937"/>
    <lineage>
        <taxon>Bacteria</taxon>
        <taxon>Pseudomonadati</taxon>
        <taxon>Pseudomonadota</taxon>
        <taxon>Alphaproteobacteria</taxon>
        <taxon>Rhodospirillales</taxon>
        <taxon>Rhodospirillaceae</taxon>
        <taxon>Ferruginivarius</taxon>
    </lineage>
</organism>
<comment type="function">
    <text evidence="7">Part of an ABC transporter complex. Transmembrane domains (TMD) form a pore in the inner membrane and the ATP-binding domain (NBD) is responsible for energy generation.</text>
</comment>
<comment type="caution">
    <text evidence="11">The sequence shown here is derived from an EMBL/GenBank/DDBJ whole genome shotgun (WGS) entry which is preliminary data.</text>
</comment>
<dbReference type="InterPro" id="IPR027417">
    <property type="entry name" value="P-loop_NTPase"/>
</dbReference>
<dbReference type="InterPro" id="IPR003439">
    <property type="entry name" value="ABC_transporter-like_ATP-bd"/>
</dbReference>
<dbReference type="PANTHER" id="PTHR43394:SF1">
    <property type="entry name" value="ATP-BINDING CASSETTE SUB-FAMILY B MEMBER 10, MITOCHONDRIAL"/>
    <property type="match status" value="1"/>
</dbReference>
<dbReference type="EMBL" id="QPMH01000008">
    <property type="protein sequence ID" value="RDD61988.1"/>
    <property type="molecule type" value="Genomic_DNA"/>
</dbReference>
<feature type="transmembrane region" description="Helical" evidence="8">
    <location>
        <begin position="262"/>
        <end position="280"/>
    </location>
</feature>
<dbReference type="InterPro" id="IPR003593">
    <property type="entry name" value="AAA+_ATPase"/>
</dbReference>
<keyword evidence="12" id="KW-1185">Reference proteome</keyword>
<sequence length="613" mass="66211">MREKSTAEGSAPIDRPASREIKGLRHLWSYVKPYKLQVAGALLALTVAAGTVLALGFGLRTLVDQGFAKGNAALLDQAVFALFAVVAIMAAASFGRYYLVSWLGERVVADVRRDVFEHVVSLSPGFFETTRTGEVLSRLTTDTTLLQVVVGTSVPIALRNALMVAGGTVLLVVTSPKLTGLVFLVVPLVLLPIIVFGRRVRRLSRASQDRVADVGVYIDESLSNIRTVQAFNHQPIDRARFRERVEGAFDVAIDRTRARASLTAMVIVLVFGAISIVLWTGGHDVLAGRITAGELSAFVFYAVVVAGSVGSLSEVVGDLQRAAGATERLIDLLSTRPEIAAPAKPEPLPEPPRGDVAFENVVFHYPSRREQAALNGFDLNVASGEKVALVGPSGAGKTTVFQLLLRFYDPAEGRLRLDGVDLRAADPHELRARIGLVPQEPVIFSADAWENIRYGRPEASDEEVIAAAEAAHARAFLEELPEGMATFLGERGVRLSGGQRQRIAIARAILKDPAVLLLDEATSSLDAESEKMVQQALDELMRGRTTIIIAHRLATVLKADRIVTMDRGRIVETGTHQELLEQRGLYARLAALQFDEAQALGDANGRASRMAAQ</sequence>
<dbReference type="PANTHER" id="PTHR43394">
    <property type="entry name" value="ATP-DEPENDENT PERMEASE MDL1, MITOCHONDRIAL"/>
    <property type="match status" value="1"/>
</dbReference>
<dbReference type="CDD" id="cd18575">
    <property type="entry name" value="ABC_6TM_bac_exporter_ABCB8_10_like"/>
    <property type="match status" value="1"/>
</dbReference>
<keyword evidence="5 8" id="KW-1133">Transmembrane helix</keyword>
<dbReference type="PROSITE" id="PS50893">
    <property type="entry name" value="ABC_TRANSPORTER_2"/>
    <property type="match status" value="1"/>
</dbReference>